<evidence type="ECO:0000256" key="1">
    <source>
        <dbReference type="SAM" id="Coils"/>
    </source>
</evidence>
<proteinExistence type="predicted"/>
<dbReference type="AlphaFoldDB" id="A0A0C3QJM5"/>
<dbReference type="Proteomes" id="UP000054248">
    <property type="component" value="Unassembled WGS sequence"/>
</dbReference>
<reference evidence="3" key="2">
    <citation type="submission" date="2015-01" db="EMBL/GenBank/DDBJ databases">
        <title>Evolutionary Origins and Diversification of the Mycorrhizal Mutualists.</title>
        <authorList>
            <consortium name="DOE Joint Genome Institute"/>
            <consortium name="Mycorrhizal Genomics Consortium"/>
            <person name="Kohler A."/>
            <person name="Kuo A."/>
            <person name="Nagy L.G."/>
            <person name="Floudas D."/>
            <person name="Copeland A."/>
            <person name="Barry K.W."/>
            <person name="Cichocki N."/>
            <person name="Veneault-Fourrey C."/>
            <person name="LaButti K."/>
            <person name="Lindquist E.A."/>
            <person name="Lipzen A."/>
            <person name="Lundell T."/>
            <person name="Morin E."/>
            <person name="Murat C."/>
            <person name="Riley R."/>
            <person name="Ohm R."/>
            <person name="Sun H."/>
            <person name="Tunlid A."/>
            <person name="Henrissat B."/>
            <person name="Grigoriev I.V."/>
            <person name="Hibbett D.S."/>
            <person name="Martin F."/>
        </authorList>
    </citation>
    <scope>NUCLEOTIDE SEQUENCE [LARGE SCALE GENOMIC DNA]</scope>
    <source>
        <strain evidence="3">MUT 4182</strain>
    </source>
</reference>
<evidence type="ECO:0000313" key="2">
    <source>
        <dbReference type="EMBL" id="KIO32545.1"/>
    </source>
</evidence>
<organism evidence="2 3">
    <name type="scientific">Tulasnella calospora MUT 4182</name>
    <dbReference type="NCBI Taxonomy" id="1051891"/>
    <lineage>
        <taxon>Eukaryota</taxon>
        <taxon>Fungi</taxon>
        <taxon>Dikarya</taxon>
        <taxon>Basidiomycota</taxon>
        <taxon>Agaricomycotina</taxon>
        <taxon>Agaricomycetes</taxon>
        <taxon>Cantharellales</taxon>
        <taxon>Tulasnellaceae</taxon>
        <taxon>Tulasnella</taxon>
    </lineage>
</organism>
<keyword evidence="3" id="KW-1185">Reference proteome</keyword>
<accession>A0A0C3QJM5</accession>
<dbReference type="HOGENOM" id="CLU_024804_1_1_1"/>
<gene>
    <name evidence="2" type="ORF">M407DRAFT_213694</name>
</gene>
<sequence length="617" mass="68551">MDSPKDIDAPGPSEFVKQVIETMNLRPDLLKLSTFVLHCMDYAGQRKSAASPASPTLSDVSQLSALTLLSQDSATIAVSAYAVSDYERTSYYNGITDEGEHPDLLYRTGSAKYPWIQPSGRHAYQPTKSLRGVYRTPLNDVWSTVGPQVRELVKDRKIRYSIDPARFVTHGEDGEETLGPVVIWVGVYPGSTSADTAHEVSQNILELLEKNGVKDVEVEWHEAVSWKAAGPALLRVVGNNNPTVHVRRHLTAALGMPIATAEGEMNDAQGSVGFFFHECRDKRGNPSTRVFGVSNHHVLREKIKGTYEFKGAGAPRQYVRVNGLRRFQRGLDEIKVSIGDHGMLADLYAREIVKLEAKGTSEEEEDAEEDARELRKTRERLDEQKLAIADLEKFYDDVKTQWSDIEFRNIGHVHYSPPISVDVEGEQYTEDWGTFDLEEAKFKAQFKGNVVDLGTAIAPEKLSAMMYPQSDGRTTFKYPENRQLRINGIVTRELLANPDLYDSEGQPCLIVLKDGCTTDLTVGRYAGLESFLCDEDGVESIELAIYNYSKQAGAFSAKGDSGSLIFDGLGRMVGLLHSGKSKGSSASAHVTYATPAWWLIGRIKAKYPHADFNRTTW</sequence>
<protein>
    <submittedName>
        <fullName evidence="2">Uncharacterized protein</fullName>
    </submittedName>
</protein>
<name>A0A0C3QJM5_9AGAM</name>
<evidence type="ECO:0000313" key="3">
    <source>
        <dbReference type="Proteomes" id="UP000054248"/>
    </source>
</evidence>
<dbReference type="OrthoDB" id="5424209at2759"/>
<reference evidence="2 3" key="1">
    <citation type="submission" date="2014-04" db="EMBL/GenBank/DDBJ databases">
        <authorList>
            <consortium name="DOE Joint Genome Institute"/>
            <person name="Kuo A."/>
            <person name="Girlanda M."/>
            <person name="Perotto S."/>
            <person name="Kohler A."/>
            <person name="Nagy L.G."/>
            <person name="Floudas D."/>
            <person name="Copeland A."/>
            <person name="Barry K.W."/>
            <person name="Cichocki N."/>
            <person name="Veneault-Fourrey C."/>
            <person name="LaButti K."/>
            <person name="Lindquist E.A."/>
            <person name="Lipzen A."/>
            <person name="Lundell T."/>
            <person name="Morin E."/>
            <person name="Murat C."/>
            <person name="Sun H."/>
            <person name="Tunlid A."/>
            <person name="Henrissat B."/>
            <person name="Grigoriev I.V."/>
            <person name="Hibbett D.S."/>
            <person name="Martin F."/>
            <person name="Nordberg H.P."/>
            <person name="Cantor M.N."/>
            <person name="Hua S.X."/>
        </authorList>
    </citation>
    <scope>NUCLEOTIDE SEQUENCE [LARGE SCALE GENOMIC DNA]</scope>
    <source>
        <strain evidence="2 3">MUT 4182</strain>
    </source>
</reference>
<feature type="coiled-coil region" evidence="1">
    <location>
        <begin position="357"/>
        <end position="394"/>
    </location>
</feature>
<keyword evidence="1" id="KW-0175">Coiled coil</keyword>
<dbReference type="EMBL" id="KN822954">
    <property type="protein sequence ID" value="KIO32545.1"/>
    <property type="molecule type" value="Genomic_DNA"/>
</dbReference>